<comment type="caution">
    <text evidence="2">The sequence shown here is derived from an EMBL/GenBank/DDBJ whole genome shotgun (WGS) entry which is preliminary data.</text>
</comment>
<keyword evidence="3" id="KW-1185">Reference proteome</keyword>
<reference evidence="2 3" key="1">
    <citation type="submission" date="2020-08" db="EMBL/GenBank/DDBJ databases">
        <title>Streptomyces sp. PSKA01 genome sequencing and assembly.</title>
        <authorList>
            <person name="Mandal S."/>
            <person name="Maiti P.K."/>
            <person name="Das P."/>
        </authorList>
    </citation>
    <scope>NUCLEOTIDE SEQUENCE [LARGE SCALE GENOMIC DNA]</scope>
    <source>
        <strain evidence="2 3">PSKA01</strain>
    </source>
</reference>
<organism evidence="2 3">
    <name type="scientific">Streptomyces cupreus</name>
    <dbReference type="NCBI Taxonomy" id="2759956"/>
    <lineage>
        <taxon>Bacteria</taxon>
        <taxon>Bacillati</taxon>
        <taxon>Actinomycetota</taxon>
        <taxon>Actinomycetes</taxon>
        <taxon>Kitasatosporales</taxon>
        <taxon>Streptomycetaceae</taxon>
        <taxon>Streptomyces</taxon>
    </lineage>
</organism>
<dbReference type="RefSeq" id="WP_186284155.1">
    <property type="nucleotide sequence ID" value="NZ_JACMSF010000024.1"/>
</dbReference>
<gene>
    <name evidence="2" type="ORF">H4N64_22145</name>
</gene>
<dbReference type="EMBL" id="JACMSF010000024">
    <property type="protein sequence ID" value="MBC2904281.1"/>
    <property type="molecule type" value="Genomic_DNA"/>
</dbReference>
<dbReference type="AlphaFoldDB" id="A0A7X1MAZ1"/>
<evidence type="ECO:0000313" key="3">
    <source>
        <dbReference type="Proteomes" id="UP000584670"/>
    </source>
</evidence>
<evidence type="ECO:0000313" key="2">
    <source>
        <dbReference type="EMBL" id="MBC2904281.1"/>
    </source>
</evidence>
<protein>
    <submittedName>
        <fullName evidence="2">Uncharacterized protein</fullName>
    </submittedName>
</protein>
<proteinExistence type="predicted"/>
<feature type="region of interest" description="Disordered" evidence="1">
    <location>
        <begin position="104"/>
        <end position="132"/>
    </location>
</feature>
<accession>A0A7X1MAZ1</accession>
<dbReference type="Proteomes" id="UP000584670">
    <property type="component" value="Unassembled WGS sequence"/>
</dbReference>
<evidence type="ECO:0000256" key="1">
    <source>
        <dbReference type="SAM" id="MobiDB-lite"/>
    </source>
</evidence>
<sequence length="132" mass="13337">MSLTVASGLTVARDLTVDDAPVALSARGDLVAVAGAGGTAKILDAAMGAELGALELPGGALCAELGQAGRPEDVDLALGARLVQGDVLDGAVRSLTCSLARQVEDSGSLEQVHTDDLPLDRQALPRRQPLVT</sequence>
<name>A0A7X1MAZ1_9ACTN</name>